<keyword evidence="2 7" id="KW-0853">WD repeat</keyword>
<dbReference type="Pfam" id="PF24807">
    <property type="entry name" value="WD40_CDC20-Fz"/>
    <property type="match status" value="1"/>
</dbReference>
<dbReference type="GO" id="GO:1990757">
    <property type="term" value="F:ubiquitin ligase activator activity"/>
    <property type="evidence" value="ECO:0007669"/>
    <property type="project" value="TreeGrafter"/>
</dbReference>
<dbReference type="InterPro" id="IPR056150">
    <property type="entry name" value="WD40_CDC20-Fz"/>
</dbReference>
<dbReference type="GO" id="GO:0010997">
    <property type="term" value="F:anaphase-promoting complex binding"/>
    <property type="evidence" value="ECO:0007669"/>
    <property type="project" value="InterPro"/>
</dbReference>
<dbReference type="SMART" id="SM00320">
    <property type="entry name" value="WD40"/>
    <property type="match status" value="5"/>
</dbReference>
<dbReference type="InterPro" id="IPR001680">
    <property type="entry name" value="WD40_rpt"/>
</dbReference>
<dbReference type="EMBL" id="AP019298">
    <property type="protein sequence ID" value="BBG98174.1"/>
    <property type="molecule type" value="Genomic_DNA"/>
</dbReference>
<dbReference type="AlphaFoldDB" id="A0A4Y1R250"/>
<dbReference type="GO" id="GO:0051301">
    <property type="term" value="P:cell division"/>
    <property type="evidence" value="ECO:0007669"/>
    <property type="project" value="UniProtKB-KW"/>
</dbReference>
<feature type="repeat" description="WD" evidence="7">
    <location>
        <begin position="271"/>
        <end position="303"/>
    </location>
</feature>
<dbReference type="InterPro" id="IPR015943">
    <property type="entry name" value="WD40/YVTN_repeat-like_dom_sf"/>
</dbReference>
<dbReference type="PROSITE" id="PS50294">
    <property type="entry name" value="WD_REPEATS_REGION"/>
    <property type="match status" value="1"/>
</dbReference>
<evidence type="ECO:0000256" key="4">
    <source>
        <dbReference type="ARBA" id="ARBA00022737"/>
    </source>
</evidence>
<dbReference type="InterPro" id="IPR036322">
    <property type="entry name" value="WD40_repeat_dom_sf"/>
</dbReference>
<dbReference type="UniPathway" id="UPA00143"/>
<dbReference type="PROSITE" id="PS50082">
    <property type="entry name" value="WD_REPEATS_2"/>
    <property type="match status" value="1"/>
</dbReference>
<gene>
    <name evidence="9" type="ORF">Prudu_007508</name>
</gene>
<sequence length="467" mass="53274">MRRETSSSKMWELQSDWYSPTRLNSNPITQYDFPGDRFIPNRSLMDLDQARSLLSNRTTPNRNSNFNEVYRKSIEDKLTLDSEGNPFRMLVFRGSPKSNRKSIRCVDLMRQDEAKELDGNGKHHEPRRLPKGEARILDAPNIRNDFYMSTMDWGKNNVIAIALGKDLFLWNAENREVHKLLQVDDLNDFPSSVAWSQDAKTVAVGFRRSKLQLWDAETSKLVRSLENHKDRIASITWNGHTLTSGSRDKSIINHDEASLTVRAGSNVTCRLRTHTEEVCGLKWSGEGNVLASGGNENLLYIWDSSKMNSQRFLFRLKDHRAAVKALAWCPYQSEVLASGAGTKDGCIKIWNTKREPASKALLPKLRQVCGLEWNRHHKEIMSGHGYSASELIKNQLCLWRYPSMEKVGSLNRYTSRVLHLSQSPDGLTVVSAVADGSLRFLEVFGPPSIDKSRISLWMVYCLLRFLP</sequence>
<reference evidence="9" key="1">
    <citation type="journal article" date="2019" name="Science">
        <title>Mutation of a bHLH transcription factor allowed almond domestication.</title>
        <authorList>
            <person name="Sanchez-Perez R."/>
            <person name="Pavan S."/>
            <person name="Mazzeo R."/>
            <person name="Moldovan C."/>
            <person name="Aiese Cigliano R."/>
            <person name="Del Cueto J."/>
            <person name="Ricciardi F."/>
            <person name="Lotti C."/>
            <person name="Ricciardi L."/>
            <person name="Dicenta F."/>
            <person name="Lopez-Marques R.L."/>
            <person name="Lindberg Moller B."/>
        </authorList>
    </citation>
    <scope>NUCLEOTIDE SEQUENCE</scope>
</reference>
<dbReference type="SUPFAM" id="SSF50978">
    <property type="entry name" value="WD40 repeat-like"/>
    <property type="match status" value="1"/>
</dbReference>
<dbReference type="GO" id="GO:0016567">
    <property type="term" value="P:protein ubiquitination"/>
    <property type="evidence" value="ECO:0007669"/>
    <property type="project" value="UniProtKB-UniPathway"/>
</dbReference>
<dbReference type="Gene3D" id="2.130.10.10">
    <property type="entry name" value="YVTN repeat-like/Quinoprotein amine dehydrogenase"/>
    <property type="match status" value="1"/>
</dbReference>
<evidence type="ECO:0000313" key="9">
    <source>
        <dbReference type="EMBL" id="BBG98174.1"/>
    </source>
</evidence>
<name>A0A4Y1R250_PRUDU</name>
<proteinExistence type="inferred from homology"/>
<evidence type="ECO:0000256" key="7">
    <source>
        <dbReference type="PROSITE-ProRule" id="PRU00221"/>
    </source>
</evidence>
<dbReference type="PANTHER" id="PTHR19918">
    <property type="entry name" value="CELL DIVISION CYCLE 20 CDC20 FIZZY -RELATED"/>
    <property type="match status" value="1"/>
</dbReference>
<protein>
    <submittedName>
        <fullName evidence="9">Transducin family protein / WD-40 repeat family protein</fullName>
    </submittedName>
</protein>
<dbReference type="PANTHER" id="PTHR19918:SF43">
    <property type="entry name" value="CELL DIVISION CYCLE 20.2, COFACTOR OF APC COMPLEX-LIKE ISOFORM X2"/>
    <property type="match status" value="1"/>
</dbReference>
<comment type="similarity">
    <text evidence="1">Belongs to the WD repeat CDC20/Fizzy family.</text>
</comment>
<evidence type="ECO:0000256" key="6">
    <source>
        <dbReference type="ARBA" id="ARBA00023306"/>
    </source>
</evidence>
<keyword evidence="6" id="KW-0131">Cell cycle</keyword>
<dbReference type="InterPro" id="IPR033010">
    <property type="entry name" value="Cdc20/Fizzy"/>
</dbReference>
<feature type="domain" description="CDC20/Fizzy WD40" evidence="8">
    <location>
        <begin position="137"/>
        <end position="440"/>
    </location>
</feature>
<dbReference type="GO" id="GO:0031145">
    <property type="term" value="P:anaphase-promoting complex-dependent catabolic process"/>
    <property type="evidence" value="ECO:0007669"/>
    <property type="project" value="TreeGrafter"/>
</dbReference>
<evidence type="ECO:0000259" key="8">
    <source>
        <dbReference type="Pfam" id="PF24807"/>
    </source>
</evidence>
<evidence type="ECO:0000256" key="1">
    <source>
        <dbReference type="ARBA" id="ARBA00006445"/>
    </source>
</evidence>
<accession>A0A4Y1R250</accession>
<organism evidence="9">
    <name type="scientific">Prunus dulcis</name>
    <name type="common">Almond</name>
    <name type="synonym">Amygdalus dulcis</name>
    <dbReference type="NCBI Taxonomy" id="3755"/>
    <lineage>
        <taxon>Eukaryota</taxon>
        <taxon>Viridiplantae</taxon>
        <taxon>Streptophyta</taxon>
        <taxon>Embryophyta</taxon>
        <taxon>Tracheophyta</taxon>
        <taxon>Spermatophyta</taxon>
        <taxon>Magnoliopsida</taxon>
        <taxon>eudicotyledons</taxon>
        <taxon>Gunneridae</taxon>
        <taxon>Pentapetalae</taxon>
        <taxon>rosids</taxon>
        <taxon>fabids</taxon>
        <taxon>Rosales</taxon>
        <taxon>Rosaceae</taxon>
        <taxon>Amygdaloideae</taxon>
        <taxon>Amygdaleae</taxon>
        <taxon>Prunus</taxon>
    </lineage>
</organism>
<keyword evidence="5" id="KW-0498">Mitosis</keyword>
<evidence type="ECO:0000256" key="5">
    <source>
        <dbReference type="ARBA" id="ARBA00022776"/>
    </source>
</evidence>
<keyword evidence="4" id="KW-0677">Repeat</keyword>
<evidence type="ECO:0000256" key="3">
    <source>
        <dbReference type="ARBA" id="ARBA00022618"/>
    </source>
</evidence>
<evidence type="ECO:0000256" key="2">
    <source>
        <dbReference type="ARBA" id="ARBA00022574"/>
    </source>
</evidence>
<dbReference type="GO" id="GO:1905786">
    <property type="term" value="P:positive regulation of anaphase-promoting complex-dependent catabolic process"/>
    <property type="evidence" value="ECO:0007669"/>
    <property type="project" value="TreeGrafter"/>
</dbReference>
<keyword evidence="3" id="KW-0132">Cell division</keyword>
<dbReference type="GO" id="GO:0005680">
    <property type="term" value="C:anaphase-promoting complex"/>
    <property type="evidence" value="ECO:0007669"/>
    <property type="project" value="TreeGrafter"/>
</dbReference>